<name>A0A6H1ZAJ7_9ZZZZ</name>
<accession>A0A6H1ZAJ7</accession>
<reference evidence="1" key="1">
    <citation type="submission" date="2020-03" db="EMBL/GenBank/DDBJ databases">
        <title>The deep terrestrial virosphere.</title>
        <authorList>
            <person name="Holmfeldt K."/>
            <person name="Nilsson E."/>
            <person name="Simone D."/>
            <person name="Lopez-Fernandez M."/>
            <person name="Wu X."/>
            <person name="de Brujin I."/>
            <person name="Lundin D."/>
            <person name="Andersson A."/>
            <person name="Bertilsson S."/>
            <person name="Dopson M."/>
        </authorList>
    </citation>
    <scope>NUCLEOTIDE SEQUENCE</scope>
    <source>
        <strain evidence="2">MM415A02496</strain>
        <strain evidence="3">MM415B03797</strain>
        <strain evidence="1">TM448A00108</strain>
    </source>
</reference>
<dbReference type="EMBL" id="MT142001">
    <property type="protein sequence ID" value="QJA73093.1"/>
    <property type="molecule type" value="Genomic_DNA"/>
</dbReference>
<evidence type="ECO:0000313" key="2">
    <source>
        <dbReference type="EMBL" id="QJA73093.1"/>
    </source>
</evidence>
<protein>
    <recommendedName>
        <fullName evidence="4">Phage protein</fullName>
    </recommendedName>
</protein>
<evidence type="ECO:0008006" key="4">
    <source>
        <dbReference type="Google" id="ProtNLM"/>
    </source>
</evidence>
<dbReference type="AlphaFoldDB" id="A0A6H1ZAJ7"/>
<organism evidence="1">
    <name type="scientific">viral metagenome</name>
    <dbReference type="NCBI Taxonomy" id="1070528"/>
    <lineage>
        <taxon>unclassified sequences</taxon>
        <taxon>metagenomes</taxon>
        <taxon>organismal metagenomes</taxon>
    </lineage>
</organism>
<sequence>MKYNDLYRHRVFREWWENKLKSRDNIIDLRTGESMSIEERMKLIRPKVDDVAEFISDYEVEIKIYKPIGEKSWMCRISRTSDMPINIHRSDSTPTRVLILAVSEFLKRDELEVA</sequence>
<gene>
    <name evidence="2" type="ORF">MM415A02496_0008</name>
    <name evidence="3" type="ORF">MM415B03797_0005</name>
    <name evidence="1" type="ORF">TM448A00108_0116</name>
</gene>
<proteinExistence type="predicted"/>
<evidence type="ECO:0000313" key="1">
    <source>
        <dbReference type="EMBL" id="QJA44489.1"/>
    </source>
</evidence>
<dbReference type="EMBL" id="MT143976">
    <property type="protein sequence ID" value="QJA44489.1"/>
    <property type="molecule type" value="Genomic_DNA"/>
</dbReference>
<dbReference type="EMBL" id="MT143249">
    <property type="protein sequence ID" value="QJA94646.1"/>
    <property type="molecule type" value="Genomic_DNA"/>
</dbReference>
<evidence type="ECO:0000313" key="3">
    <source>
        <dbReference type="EMBL" id="QJA94646.1"/>
    </source>
</evidence>